<dbReference type="RefSeq" id="WP_220192518.1">
    <property type="nucleotide sequence ID" value="NZ_BNJF01000001.1"/>
</dbReference>
<evidence type="ECO:0000256" key="5">
    <source>
        <dbReference type="ARBA" id="ARBA00023136"/>
    </source>
</evidence>
<dbReference type="Proteomes" id="UP000612362">
    <property type="component" value="Unassembled WGS sequence"/>
</dbReference>
<feature type="compositionally biased region" description="Basic and acidic residues" evidence="6">
    <location>
        <begin position="1"/>
        <end position="18"/>
    </location>
</feature>
<dbReference type="EMBL" id="BNJF01000001">
    <property type="protein sequence ID" value="GHO43025.1"/>
    <property type="molecule type" value="Genomic_DNA"/>
</dbReference>
<evidence type="ECO:0000256" key="6">
    <source>
        <dbReference type="SAM" id="MobiDB-lite"/>
    </source>
</evidence>
<feature type="transmembrane region" description="Helical" evidence="7">
    <location>
        <begin position="290"/>
        <end position="310"/>
    </location>
</feature>
<dbReference type="PANTHER" id="PTHR39087:SF2">
    <property type="entry name" value="UPF0104 MEMBRANE PROTEIN MJ1595"/>
    <property type="match status" value="1"/>
</dbReference>
<comment type="subcellular location">
    <subcellularLocation>
        <location evidence="1">Cell membrane</location>
        <topology evidence="1">Multi-pass membrane protein</topology>
    </subcellularLocation>
</comment>
<feature type="transmembrane region" description="Helical" evidence="7">
    <location>
        <begin position="49"/>
        <end position="67"/>
    </location>
</feature>
<feature type="transmembrane region" description="Helical" evidence="7">
    <location>
        <begin position="317"/>
        <end position="335"/>
    </location>
</feature>
<proteinExistence type="predicted"/>
<feature type="transmembrane region" description="Helical" evidence="7">
    <location>
        <begin position="127"/>
        <end position="145"/>
    </location>
</feature>
<dbReference type="NCBIfam" id="TIGR00374">
    <property type="entry name" value="flippase-like domain"/>
    <property type="match status" value="2"/>
</dbReference>
<evidence type="ECO:0000313" key="8">
    <source>
        <dbReference type="EMBL" id="GHO43025.1"/>
    </source>
</evidence>
<evidence type="ECO:0000256" key="3">
    <source>
        <dbReference type="ARBA" id="ARBA00022692"/>
    </source>
</evidence>
<name>A0A8J3MS67_9CHLR</name>
<feature type="region of interest" description="Disordered" evidence="6">
    <location>
        <begin position="1"/>
        <end position="22"/>
    </location>
</feature>
<organism evidence="8 9">
    <name type="scientific">Ktedonospora formicarum</name>
    <dbReference type="NCBI Taxonomy" id="2778364"/>
    <lineage>
        <taxon>Bacteria</taxon>
        <taxon>Bacillati</taxon>
        <taxon>Chloroflexota</taxon>
        <taxon>Ktedonobacteria</taxon>
        <taxon>Ktedonobacterales</taxon>
        <taxon>Ktedonobacteraceae</taxon>
        <taxon>Ktedonospora</taxon>
    </lineage>
</organism>
<keyword evidence="2" id="KW-1003">Cell membrane</keyword>
<feature type="transmembrane region" description="Helical" evidence="7">
    <location>
        <begin position="258"/>
        <end position="278"/>
    </location>
</feature>
<feature type="transmembrane region" description="Helical" evidence="7">
    <location>
        <begin position="87"/>
        <end position="107"/>
    </location>
</feature>
<reference evidence="8" key="1">
    <citation type="submission" date="2020-10" db="EMBL/GenBank/DDBJ databases">
        <title>Taxonomic study of unclassified bacteria belonging to the class Ktedonobacteria.</title>
        <authorList>
            <person name="Yabe S."/>
            <person name="Wang C.M."/>
            <person name="Zheng Y."/>
            <person name="Sakai Y."/>
            <person name="Cavaletti L."/>
            <person name="Monciardini P."/>
            <person name="Donadio S."/>
        </authorList>
    </citation>
    <scope>NUCLEOTIDE SEQUENCE</scope>
    <source>
        <strain evidence="8">SOSP1-1</strain>
    </source>
</reference>
<feature type="transmembrane region" description="Helical" evidence="7">
    <location>
        <begin position="350"/>
        <end position="368"/>
    </location>
</feature>
<evidence type="ECO:0000256" key="1">
    <source>
        <dbReference type="ARBA" id="ARBA00004651"/>
    </source>
</evidence>
<comment type="caution">
    <text evidence="8">The sequence shown here is derived from an EMBL/GenBank/DDBJ whole genome shotgun (WGS) entry which is preliminary data.</text>
</comment>
<dbReference type="AlphaFoldDB" id="A0A8J3MS67"/>
<dbReference type="InterPro" id="IPR022791">
    <property type="entry name" value="L-PG_synthase/AglD"/>
</dbReference>
<evidence type="ECO:0000256" key="2">
    <source>
        <dbReference type="ARBA" id="ARBA00022475"/>
    </source>
</evidence>
<accession>A0A8J3MS67</accession>
<feature type="transmembrane region" description="Helical" evidence="7">
    <location>
        <begin position="208"/>
        <end position="228"/>
    </location>
</feature>
<feature type="transmembrane region" description="Helical" evidence="7">
    <location>
        <begin position="178"/>
        <end position="196"/>
    </location>
</feature>
<keyword evidence="9" id="KW-1185">Reference proteome</keyword>
<gene>
    <name evidence="8" type="ORF">KSX_11880</name>
</gene>
<evidence type="ECO:0000256" key="7">
    <source>
        <dbReference type="SAM" id="Phobius"/>
    </source>
</evidence>
<evidence type="ECO:0000313" key="9">
    <source>
        <dbReference type="Proteomes" id="UP000612362"/>
    </source>
</evidence>
<keyword evidence="5 7" id="KW-0472">Membrane</keyword>
<protein>
    <submittedName>
        <fullName evidence="8">TIGR00374 family protein</fullName>
    </submittedName>
</protein>
<sequence length="391" mass="43087">MSTHPEHSARGTSSKEVETTDDAQTVLPVAETTAPEITRDQLSLSKRLLNWRTLVPLVVVLVALIFFAQKANINPQAIWEAIRRANLFLFLLAFGIYYLAMGIRVWRWRLLLENVGYTPKKGIKLPGFWKLAEILFISFFANVVVPAKLGDLYRAYLLGQEVPVSGTRSYGTVLAERLLDLTVLLLLFIPALLISLQEHLPPQLQLSLEIVLAAVVLGIAALIVLRLAREPIARLVPTRWRGHYYHFQEGTLGSFRRLPALGGLTVGVWVCEGLRFFFVALSLNLLSGNLTYLLAAAIVAGLAEALLTAVPATGGGLGVVEIGMIPILGLFYHGLDTVNRSTATILLDRTISLFSVLVFGLIVFLFAFGRKTTMQKKATLLKTTDNKPDSE</sequence>
<dbReference type="PANTHER" id="PTHR39087">
    <property type="entry name" value="UPF0104 MEMBRANE PROTEIN MJ1595"/>
    <property type="match status" value="1"/>
</dbReference>
<keyword evidence="4 7" id="KW-1133">Transmembrane helix</keyword>
<evidence type="ECO:0000256" key="4">
    <source>
        <dbReference type="ARBA" id="ARBA00022989"/>
    </source>
</evidence>
<keyword evidence="3 7" id="KW-0812">Transmembrane</keyword>
<dbReference type="Pfam" id="PF03706">
    <property type="entry name" value="LPG_synthase_TM"/>
    <property type="match status" value="1"/>
</dbReference>
<dbReference type="GO" id="GO:0005886">
    <property type="term" value="C:plasma membrane"/>
    <property type="evidence" value="ECO:0007669"/>
    <property type="project" value="UniProtKB-SubCell"/>
</dbReference>